<dbReference type="EMBL" id="WNZZ01000034">
    <property type="protein sequence ID" value="MUG26038.1"/>
    <property type="molecule type" value="Genomic_DNA"/>
</dbReference>
<evidence type="ECO:0000313" key="1">
    <source>
        <dbReference type="EMBL" id="MUG26038.1"/>
    </source>
</evidence>
<comment type="caution">
    <text evidence="1">The sequence shown here is derived from an EMBL/GenBank/DDBJ whole genome shotgun (WGS) entry which is preliminary data.</text>
</comment>
<name>A0A6N8F5G7_PAEMA</name>
<organism evidence="1 2">
    <name type="scientific">Paenibacillus macerans</name>
    <name type="common">Bacillus macerans</name>
    <dbReference type="NCBI Taxonomy" id="44252"/>
    <lineage>
        <taxon>Bacteria</taxon>
        <taxon>Bacillati</taxon>
        <taxon>Bacillota</taxon>
        <taxon>Bacilli</taxon>
        <taxon>Bacillales</taxon>
        <taxon>Paenibacillaceae</taxon>
        <taxon>Paenibacillus</taxon>
    </lineage>
</organism>
<sequence>MRETGVQEFARILNLEADEAEQVYDLIKRHQTAVINEAALASELNKFALRYNNPSCIEQLEYIQNHFISSLGEGWKKRIEVLRGGPDDYMECIEKLLEEQRMKDEIARLRKALEEAWGRFKLIKDKRSIISKVSEYCDAATYKIEAVLGEGDKHE</sequence>
<protein>
    <submittedName>
        <fullName evidence="1">Uncharacterized protein</fullName>
    </submittedName>
</protein>
<reference evidence="1 2" key="1">
    <citation type="submission" date="2019-11" db="EMBL/GenBank/DDBJ databases">
        <title>Draft genome sequences of five Paenibacillus species of dairy origin.</title>
        <authorList>
            <person name="Olajide A.M."/>
            <person name="Chen S."/>
            <person name="Lapointe G."/>
        </authorList>
    </citation>
    <scope>NUCLEOTIDE SEQUENCE [LARGE SCALE GENOMIC DNA]</scope>
    <source>
        <strain evidence="1 2">3CT49</strain>
    </source>
</reference>
<evidence type="ECO:0000313" key="2">
    <source>
        <dbReference type="Proteomes" id="UP000442469"/>
    </source>
</evidence>
<gene>
    <name evidence="1" type="ORF">GNQ08_27125</name>
</gene>
<dbReference type="AlphaFoldDB" id="A0A6N8F5G7"/>
<dbReference type="Proteomes" id="UP000442469">
    <property type="component" value="Unassembled WGS sequence"/>
</dbReference>
<dbReference type="RefSeq" id="WP_155621279.1">
    <property type="nucleotide sequence ID" value="NZ_JARLKV010000024.1"/>
</dbReference>
<proteinExistence type="predicted"/>
<accession>A0A6N8F5G7</accession>